<dbReference type="Proteomes" id="UP001268089">
    <property type="component" value="Unassembled WGS sequence"/>
</dbReference>
<evidence type="ECO:0000313" key="1">
    <source>
        <dbReference type="EMBL" id="MDR7305433.1"/>
    </source>
</evidence>
<proteinExistence type="predicted"/>
<sequence>MFAFTALLATATLALIGARVVAANKSKKPKLI</sequence>
<organism evidence="1 2">
    <name type="scientific">Rhodoferax saidenbachensis</name>
    <dbReference type="NCBI Taxonomy" id="1484693"/>
    <lineage>
        <taxon>Bacteria</taxon>
        <taxon>Pseudomonadati</taxon>
        <taxon>Pseudomonadota</taxon>
        <taxon>Betaproteobacteria</taxon>
        <taxon>Burkholderiales</taxon>
        <taxon>Comamonadaceae</taxon>
        <taxon>Rhodoferax</taxon>
    </lineage>
</organism>
<keyword evidence="2" id="KW-1185">Reference proteome</keyword>
<accession>A0ABU1ZJ77</accession>
<comment type="caution">
    <text evidence="1">The sequence shown here is derived from an EMBL/GenBank/DDBJ whole genome shotgun (WGS) entry which is preliminary data.</text>
</comment>
<dbReference type="EMBL" id="JAVDXO010000001">
    <property type="protein sequence ID" value="MDR7305433.1"/>
    <property type="molecule type" value="Genomic_DNA"/>
</dbReference>
<name>A0ABU1ZJ77_9BURK</name>
<evidence type="ECO:0000313" key="2">
    <source>
        <dbReference type="Proteomes" id="UP001268089"/>
    </source>
</evidence>
<gene>
    <name evidence="1" type="ORF">J2X15_000699</name>
</gene>
<protein>
    <submittedName>
        <fullName evidence="1">Uncharacterized protein</fullName>
    </submittedName>
</protein>
<reference evidence="1 2" key="1">
    <citation type="submission" date="2023-07" db="EMBL/GenBank/DDBJ databases">
        <title>Sorghum-associated microbial communities from plants grown in Nebraska, USA.</title>
        <authorList>
            <person name="Schachtman D."/>
        </authorList>
    </citation>
    <scope>NUCLEOTIDE SEQUENCE [LARGE SCALE GENOMIC DNA]</scope>
    <source>
        <strain evidence="1 2">BE308</strain>
    </source>
</reference>